<feature type="chain" id="PRO_5045661690" evidence="1">
    <location>
        <begin position="23"/>
        <end position="182"/>
    </location>
</feature>
<dbReference type="PIRSF" id="PIRSF016481">
    <property type="entry name" value="Pilus_assembly_PilP"/>
    <property type="match status" value="1"/>
</dbReference>
<dbReference type="RefSeq" id="WP_231043417.1">
    <property type="nucleotide sequence ID" value="NZ_CP106881.1"/>
</dbReference>
<dbReference type="Proteomes" id="UP001162800">
    <property type="component" value="Chromosome"/>
</dbReference>
<feature type="signal peptide" evidence="1">
    <location>
        <begin position="1"/>
        <end position="22"/>
    </location>
</feature>
<keyword evidence="1" id="KW-0732">Signal</keyword>
<dbReference type="Pfam" id="PF04351">
    <property type="entry name" value="PilP"/>
    <property type="match status" value="1"/>
</dbReference>
<name>A0ABY6GCA9_9BURK</name>
<evidence type="ECO:0000256" key="1">
    <source>
        <dbReference type="SAM" id="SignalP"/>
    </source>
</evidence>
<dbReference type="InterPro" id="IPR007446">
    <property type="entry name" value="PilP"/>
</dbReference>
<keyword evidence="3" id="KW-1185">Reference proteome</keyword>
<dbReference type="Gene3D" id="2.30.30.830">
    <property type="match status" value="1"/>
</dbReference>
<reference evidence="2" key="1">
    <citation type="submission" date="2022-09" db="EMBL/GenBank/DDBJ databases">
        <title>The complete genome of Acidovorax sp. 5MLIR.</title>
        <authorList>
            <person name="Liu L."/>
            <person name="Yue J."/>
            <person name="Yang F."/>
            <person name="Yuan J."/>
            <person name="Li L."/>
        </authorList>
    </citation>
    <scope>NUCLEOTIDE SEQUENCE</scope>
    <source>
        <strain evidence="2">5MLIR</strain>
    </source>
</reference>
<proteinExistence type="predicted"/>
<evidence type="ECO:0000313" key="3">
    <source>
        <dbReference type="Proteomes" id="UP001162800"/>
    </source>
</evidence>
<dbReference type="PROSITE" id="PS51257">
    <property type="entry name" value="PROKAR_LIPOPROTEIN"/>
    <property type="match status" value="1"/>
</dbReference>
<sequence>MMHQRPLILALGLCTVLLGACGDTGQQELQQWMAEQRAQARPRVTPIAEPKQFQPQTYTVDGGVDPFDPGKLTQALRRDSAQAGANTGLIQSELNRRKEPLEAMPLDAMAMVGSLQKQGQPTALIKVDQLLYQVRVGNYLGQNYGKVLRITENSVQLREIIQDVTGEWIERNTELTLQETQK</sequence>
<dbReference type="EMBL" id="CP106881">
    <property type="protein sequence ID" value="UYG52722.1"/>
    <property type="molecule type" value="Genomic_DNA"/>
</dbReference>
<evidence type="ECO:0000313" key="2">
    <source>
        <dbReference type="EMBL" id="UYG52722.1"/>
    </source>
</evidence>
<organism evidence="2 3">
    <name type="scientific">Comamonas endophytica</name>
    <dbReference type="NCBI Taxonomy" id="2949090"/>
    <lineage>
        <taxon>Bacteria</taxon>
        <taxon>Pseudomonadati</taxon>
        <taxon>Pseudomonadota</taxon>
        <taxon>Betaproteobacteria</taxon>
        <taxon>Burkholderiales</taxon>
        <taxon>Comamonadaceae</taxon>
        <taxon>Comamonas</taxon>
    </lineage>
</organism>
<gene>
    <name evidence="2" type="ORF">M9799_05640</name>
</gene>
<protein>
    <submittedName>
        <fullName evidence="2">Pilus assembly protein PilP</fullName>
    </submittedName>
</protein>
<accession>A0ABY6GCA9</accession>